<evidence type="ECO:0000256" key="1">
    <source>
        <dbReference type="ARBA" id="ARBA00004141"/>
    </source>
</evidence>
<name>D3DIY5_HYDTT</name>
<sequence length="449" mass="52718">MELFFFLFGLLPYTIETYFLRKAFDYKKPESVESFHDQFVSVHVPIHKEPPEVVLQTLESLKKQDYKEYEVLALVNNTPCRHLRKPISKYCQESEVCKYYHIRTHGFKGGTLNKALELMNPKTQVLAVVDSDYTVRRDFIKRGVSYTQKGWSVVQFPQDYRDYPNTLFFRAMYLSYRYFFAVIMRMCHVLEAVSFMGTVGFIKRECLEKAGRWSDEVITEDSEMGLRINLKGFKGAYVDESVGKGLMPFTWFSCRQQRFRWAYGNAQTILKHFWELTFGKNLRAKQKVAFWIQNAVWHTPLLISLVFSLLGGWLSWLGVGLLSGFLLSRVYSFMHIYRKLDGISYSDAFIALLFYFSLFFPMSYAPIRAFLKLKVSFYRTPKSNVKERHLYIGEFAMLILTFIVLIASLKGKRWEGVYVCIVSFLFFVCFLVFSWLGRRPCQLLTSSKV</sequence>
<gene>
    <name evidence="8" type="ordered locus">HTH_1335</name>
</gene>
<dbReference type="RefSeq" id="WP_012963967.1">
    <property type="nucleotide sequence ID" value="NC_013799.1"/>
</dbReference>
<dbReference type="STRING" id="608538.HTH_1335"/>
<keyword evidence="3 8" id="KW-0808">Transferase</keyword>
<dbReference type="SUPFAM" id="SSF53448">
    <property type="entry name" value="Nucleotide-diphospho-sugar transferases"/>
    <property type="match status" value="1"/>
</dbReference>
<dbReference type="Gene3D" id="3.90.550.10">
    <property type="entry name" value="Spore Coat Polysaccharide Biosynthesis Protein SpsA, Chain A"/>
    <property type="match status" value="1"/>
</dbReference>
<keyword evidence="6 7" id="KW-0472">Membrane</keyword>
<dbReference type="Proteomes" id="UP000002574">
    <property type="component" value="Chromosome"/>
</dbReference>
<dbReference type="KEGG" id="hte:Hydth_1326"/>
<dbReference type="OrthoDB" id="12233at2"/>
<dbReference type="PANTHER" id="PTHR43867:SF4">
    <property type="entry name" value="BETA-(1-3)-GLUCOSYL TRANSFERASE"/>
    <property type="match status" value="1"/>
</dbReference>
<dbReference type="InterPro" id="IPR050321">
    <property type="entry name" value="Glycosyltr_2/OpgH_subfam"/>
</dbReference>
<evidence type="ECO:0000256" key="6">
    <source>
        <dbReference type="ARBA" id="ARBA00023136"/>
    </source>
</evidence>
<evidence type="ECO:0000313" key="9">
    <source>
        <dbReference type="Proteomes" id="UP000002574"/>
    </source>
</evidence>
<accession>D3DIY5</accession>
<feature type="transmembrane region" description="Helical" evidence="7">
    <location>
        <begin position="416"/>
        <end position="436"/>
    </location>
</feature>
<dbReference type="EMBL" id="AP011112">
    <property type="protein sequence ID" value="BAI69787.1"/>
    <property type="molecule type" value="Genomic_DNA"/>
</dbReference>
<dbReference type="AlphaFoldDB" id="D3DIY5"/>
<dbReference type="Pfam" id="PF13641">
    <property type="entry name" value="Glyco_tranf_2_3"/>
    <property type="match status" value="1"/>
</dbReference>
<evidence type="ECO:0000256" key="5">
    <source>
        <dbReference type="ARBA" id="ARBA00022989"/>
    </source>
</evidence>
<comment type="subcellular location">
    <subcellularLocation>
        <location evidence="1">Membrane</location>
        <topology evidence="1">Multi-pass membrane protein</topology>
    </subcellularLocation>
</comment>
<feature type="transmembrane region" description="Helical" evidence="7">
    <location>
        <begin position="391"/>
        <end position="409"/>
    </location>
</feature>
<dbReference type="GO" id="GO:0005886">
    <property type="term" value="C:plasma membrane"/>
    <property type="evidence" value="ECO:0007669"/>
    <property type="project" value="TreeGrafter"/>
</dbReference>
<organism evidence="8 9">
    <name type="scientific">Hydrogenobacter thermophilus (strain DSM 6534 / IAM 12695 / TK-6)</name>
    <dbReference type="NCBI Taxonomy" id="608538"/>
    <lineage>
        <taxon>Bacteria</taxon>
        <taxon>Pseudomonadati</taxon>
        <taxon>Aquificota</taxon>
        <taxon>Aquificia</taxon>
        <taxon>Aquificales</taxon>
        <taxon>Aquificaceae</taxon>
        <taxon>Hydrogenobacter</taxon>
    </lineage>
</organism>
<protein>
    <submittedName>
        <fullName evidence="8">Glycosyltransferase</fullName>
    </submittedName>
</protein>
<keyword evidence="2" id="KW-0328">Glycosyltransferase</keyword>
<evidence type="ECO:0000313" key="8">
    <source>
        <dbReference type="EMBL" id="BAI69787.1"/>
    </source>
</evidence>
<dbReference type="KEGG" id="hth:HTH_1335"/>
<evidence type="ECO:0000256" key="3">
    <source>
        <dbReference type="ARBA" id="ARBA00022679"/>
    </source>
</evidence>
<evidence type="ECO:0000256" key="4">
    <source>
        <dbReference type="ARBA" id="ARBA00022692"/>
    </source>
</evidence>
<dbReference type="PANTHER" id="PTHR43867">
    <property type="entry name" value="CELLULOSE SYNTHASE CATALYTIC SUBUNIT A [UDP-FORMING]"/>
    <property type="match status" value="1"/>
</dbReference>
<reference evidence="8 9" key="1">
    <citation type="journal article" date="2010" name="J. Bacteriol.">
        <title>Complete genome sequence of the thermophilic, obligately chemolithoautotrophic hydrogen-oxidizing bacterium Hydrogenobacter thermophilus TK-6.</title>
        <authorList>
            <person name="Arai H."/>
            <person name="Kanbe H."/>
            <person name="Ishii M."/>
            <person name="Igarashi Y."/>
        </authorList>
    </citation>
    <scope>NUCLEOTIDE SEQUENCE [LARGE SCALE GENOMIC DNA]</scope>
    <source>
        <strain evidence="9">DSM 6534 / IAM 12695 / TK-6 [Tokyo]</strain>
    </source>
</reference>
<feature type="transmembrane region" description="Helical" evidence="7">
    <location>
        <begin position="316"/>
        <end position="337"/>
    </location>
</feature>
<dbReference type="CAZy" id="GT2">
    <property type="family name" value="Glycosyltransferase Family 2"/>
</dbReference>
<keyword evidence="4 7" id="KW-0812">Transmembrane</keyword>
<dbReference type="GO" id="GO:0016758">
    <property type="term" value="F:hexosyltransferase activity"/>
    <property type="evidence" value="ECO:0007669"/>
    <property type="project" value="TreeGrafter"/>
</dbReference>
<proteinExistence type="predicted"/>
<keyword evidence="9" id="KW-1185">Reference proteome</keyword>
<keyword evidence="5 7" id="KW-1133">Transmembrane helix</keyword>
<dbReference type="eggNOG" id="COG1215">
    <property type="taxonomic scope" value="Bacteria"/>
</dbReference>
<feature type="transmembrane region" description="Helical" evidence="7">
    <location>
        <begin position="349"/>
        <end position="371"/>
    </location>
</feature>
<dbReference type="InterPro" id="IPR029044">
    <property type="entry name" value="Nucleotide-diphossugar_trans"/>
</dbReference>
<evidence type="ECO:0000256" key="7">
    <source>
        <dbReference type="SAM" id="Phobius"/>
    </source>
</evidence>
<evidence type="ECO:0000256" key="2">
    <source>
        <dbReference type="ARBA" id="ARBA00022676"/>
    </source>
</evidence>